<dbReference type="SMART" id="SM00825">
    <property type="entry name" value="PKS_KS"/>
    <property type="match status" value="1"/>
</dbReference>
<dbReference type="InterPro" id="IPR013154">
    <property type="entry name" value="ADH-like_N"/>
</dbReference>
<dbReference type="Gene3D" id="3.40.47.10">
    <property type="match status" value="1"/>
</dbReference>
<dbReference type="GO" id="GO:0006633">
    <property type="term" value="P:fatty acid biosynthetic process"/>
    <property type="evidence" value="ECO:0007669"/>
    <property type="project" value="InterPro"/>
</dbReference>
<dbReference type="SUPFAM" id="SSF55048">
    <property type="entry name" value="Probable ACP-binding domain of malonyl-CoA ACP transacylase"/>
    <property type="match status" value="1"/>
</dbReference>
<reference evidence="12" key="1">
    <citation type="journal article" date="2014" name="Int. J. Syst. Evol. Microbiol.">
        <title>Complete genome sequence of Corynebacterium casei LMG S-19264T (=DSM 44701T), isolated from a smear-ripened cheese.</title>
        <authorList>
            <consortium name="US DOE Joint Genome Institute (JGI-PGF)"/>
            <person name="Walter F."/>
            <person name="Albersmeier A."/>
            <person name="Kalinowski J."/>
            <person name="Ruckert C."/>
        </authorList>
    </citation>
    <scope>NUCLEOTIDE SEQUENCE</scope>
    <source>
        <strain evidence="12">CGMCC 1.12919</strain>
    </source>
</reference>
<dbReference type="InterPro" id="IPR049551">
    <property type="entry name" value="PKS_DH_C"/>
</dbReference>
<feature type="domain" description="Carrier" evidence="9">
    <location>
        <begin position="1993"/>
        <end position="2068"/>
    </location>
</feature>
<dbReference type="InterPro" id="IPR014043">
    <property type="entry name" value="Acyl_transferase_dom"/>
</dbReference>
<protein>
    <submittedName>
        <fullName evidence="12">Polyketide synthase</fullName>
    </submittedName>
</protein>
<evidence type="ECO:0000313" key="13">
    <source>
        <dbReference type="Proteomes" id="UP000637002"/>
    </source>
</evidence>
<dbReference type="GO" id="GO:0071770">
    <property type="term" value="P:DIM/DIP cell wall layer assembly"/>
    <property type="evidence" value="ECO:0007669"/>
    <property type="project" value="TreeGrafter"/>
</dbReference>
<evidence type="ECO:0000256" key="6">
    <source>
        <dbReference type="ARBA" id="ARBA00023315"/>
    </source>
</evidence>
<dbReference type="InterPro" id="IPR020841">
    <property type="entry name" value="PKS_Beta-ketoAc_synthase_dom"/>
</dbReference>
<accession>A0A916UMV1</accession>
<dbReference type="InterPro" id="IPR042104">
    <property type="entry name" value="PKS_dehydratase_sf"/>
</dbReference>
<dbReference type="CDD" id="cd05195">
    <property type="entry name" value="enoyl_red"/>
    <property type="match status" value="1"/>
</dbReference>
<dbReference type="Pfam" id="PF02801">
    <property type="entry name" value="Ketoacyl-synt_C"/>
    <property type="match status" value="1"/>
</dbReference>
<reference evidence="12" key="2">
    <citation type="submission" date="2020-09" db="EMBL/GenBank/DDBJ databases">
        <authorList>
            <person name="Sun Q."/>
            <person name="Zhou Y."/>
        </authorList>
    </citation>
    <scope>NUCLEOTIDE SEQUENCE</scope>
    <source>
        <strain evidence="12">CGMCC 1.12919</strain>
    </source>
</reference>
<dbReference type="GO" id="GO:0004312">
    <property type="term" value="F:fatty acid synthase activity"/>
    <property type="evidence" value="ECO:0007669"/>
    <property type="project" value="TreeGrafter"/>
</dbReference>
<dbReference type="Pfam" id="PF21089">
    <property type="entry name" value="PKS_DH_N"/>
    <property type="match status" value="1"/>
</dbReference>
<dbReference type="Gene3D" id="3.40.50.720">
    <property type="entry name" value="NAD(P)-binding Rossmann-like Domain"/>
    <property type="match status" value="3"/>
</dbReference>
<dbReference type="PROSITE" id="PS00606">
    <property type="entry name" value="KS3_1"/>
    <property type="match status" value="1"/>
</dbReference>
<dbReference type="PROSITE" id="PS50075">
    <property type="entry name" value="CARRIER"/>
    <property type="match status" value="1"/>
</dbReference>
<dbReference type="SMART" id="SM00822">
    <property type="entry name" value="PKS_KR"/>
    <property type="match status" value="1"/>
</dbReference>
<dbReference type="PROSITE" id="PS52004">
    <property type="entry name" value="KS3_2"/>
    <property type="match status" value="1"/>
</dbReference>
<dbReference type="Pfam" id="PF08240">
    <property type="entry name" value="ADH_N"/>
    <property type="match status" value="1"/>
</dbReference>
<dbReference type="InterPro" id="IPR018201">
    <property type="entry name" value="Ketoacyl_synth_AS"/>
</dbReference>
<dbReference type="Pfam" id="PF08659">
    <property type="entry name" value="KR"/>
    <property type="match status" value="1"/>
</dbReference>
<dbReference type="InterPro" id="IPR006162">
    <property type="entry name" value="Ppantetheine_attach_site"/>
</dbReference>
<dbReference type="Gene3D" id="3.90.180.10">
    <property type="entry name" value="Medium-chain alcohol dehydrogenases, catalytic domain"/>
    <property type="match status" value="1"/>
</dbReference>
<dbReference type="FunFam" id="3.40.366.10:FF:000002">
    <property type="entry name" value="Probable polyketide synthase 2"/>
    <property type="match status" value="1"/>
</dbReference>
<keyword evidence="5" id="KW-0511">Multifunctional enzyme</keyword>
<dbReference type="SMART" id="SM00823">
    <property type="entry name" value="PKS_PP"/>
    <property type="match status" value="1"/>
</dbReference>
<dbReference type="InterPro" id="IPR013968">
    <property type="entry name" value="PKS_KR"/>
</dbReference>
<evidence type="ECO:0000256" key="7">
    <source>
        <dbReference type="ARBA" id="ARBA00054155"/>
    </source>
</evidence>
<dbReference type="InterPro" id="IPR011032">
    <property type="entry name" value="GroES-like_sf"/>
</dbReference>
<dbReference type="SMART" id="SM00829">
    <property type="entry name" value="PKS_ER"/>
    <property type="match status" value="1"/>
</dbReference>
<dbReference type="Pfam" id="PF00698">
    <property type="entry name" value="Acyl_transf_1"/>
    <property type="match status" value="1"/>
</dbReference>
<dbReference type="InterPro" id="IPR014031">
    <property type="entry name" value="Ketoacyl_synth_C"/>
</dbReference>
<feature type="region of interest" description="C-terminal hotdog fold" evidence="8">
    <location>
        <begin position="1039"/>
        <end position="1176"/>
    </location>
</feature>
<dbReference type="PROSITE" id="PS52019">
    <property type="entry name" value="PKS_MFAS_DH"/>
    <property type="match status" value="1"/>
</dbReference>
<dbReference type="InterPro" id="IPR050091">
    <property type="entry name" value="PKS_NRPS_Biosynth_Enz"/>
</dbReference>
<dbReference type="GO" id="GO:0005737">
    <property type="term" value="C:cytoplasm"/>
    <property type="evidence" value="ECO:0007669"/>
    <property type="project" value="TreeGrafter"/>
</dbReference>
<dbReference type="Pfam" id="PF00107">
    <property type="entry name" value="ADH_zinc_N"/>
    <property type="match status" value="1"/>
</dbReference>
<dbReference type="SUPFAM" id="SSF52151">
    <property type="entry name" value="FabD/lysophospholipase-like"/>
    <property type="match status" value="1"/>
</dbReference>
<dbReference type="InterPro" id="IPR009081">
    <property type="entry name" value="PP-bd_ACP"/>
</dbReference>
<dbReference type="InterPro" id="IPR016036">
    <property type="entry name" value="Malonyl_transacylase_ACP-bd"/>
</dbReference>
<dbReference type="GO" id="GO:0005886">
    <property type="term" value="C:plasma membrane"/>
    <property type="evidence" value="ECO:0007669"/>
    <property type="project" value="TreeGrafter"/>
</dbReference>
<dbReference type="InterPro" id="IPR020807">
    <property type="entry name" value="PKS_DH"/>
</dbReference>
<feature type="domain" description="Ketosynthase family 3 (KS3)" evidence="10">
    <location>
        <begin position="32"/>
        <end position="457"/>
    </location>
</feature>
<gene>
    <name evidence="12" type="primary">cfa6</name>
    <name evidence="12" type="ORF">GCM10010994_40700</name>
</gene>
<dbReference type="Pfam" id="PF14765">
    <property type="entry name" value="PS-DH"/>
    <property type="match status" value="1"/>
</dbReference>
<dbReference type="Gene3D" id="3.10.129.110">
    <property type="entry name" value="Polyketide synthase dehydratase"/>
    <property type="match status" value="1"/>
</dbReference>
<dbReference type="SMART" id="SM00827">
    <property type="entry name" value="PKS_AT"/>
    <property type="match status" value="1"/>
</dbReference>
<dbReference type="InterPro" id="IPR036291">
    <property type="entry name" value="NAD(P)-bd_dom_sf"/>
</dbReference>
<feature type="active site" description="Proton acceptor; for dehydratase activity" evidence="8">
    <location>
        <position position="942"/>
    </location>
</feature>
<dbReference type="InterPro" id="IPR057326">
    <property type="entry name" value="KR_dom"/>
</dbReference>
<evidence type="ECO:0000256" key="2">
    <source>
        <dbReference type="ARBA" id="ARBA00022553"/>
    </source>
</evidence>
<keyword evidence="13" id="KW-1185">Reference proteome</keyword>
<organism evidence="12 13">
    <name type="scientific">Chelatococcus reniformis</name>
    <dbReference type="NCBI Taxonomy" id="1494448"/>
    <lineage>
        <taxon>Bacteria</taxon>
        <taxon>Pseudomonadati</taxon>
        <taxon>Pseudomonadota</taxon>
        <taxon>Alphaproteobacteria</taxon>
        <taxon>Hyphomicrobiales</taxon>
        <taxon>Chelatococcaceae</taxon>
        <taxon>Chelatococcus</taxon>
    </lineage>
</organism>
<feature type="region of interest" description="N-terminal hotdog fold" evidence="8">
    <location>
        <begin position="907"/>
        <end position="1027"/>
    </location>
</feature>
<keyword evidence="2" id="KW-0597">Phosphoprotein</keyword>
<dbReference type="SMART" id="SM00826">
    <property type="entry name" value="PKS_DH"/>
    <property type="match status" value="1"/>
</dbReference>
<keyword evidence="3" id="KW-0808">Transferase</keyword>
<dbReference type="InterPro" id="IPR016035">
    <property type="entry name" value="Acyl_Trfase/lysoPLipase"/>
</dbReference>
<dbReference type="CDD" id="cd00833">
    <property type="entry name" value="PKS"/>
    <property type="match status" value="1"/>
</dbReference>
<dbReference type="InterPro" id="IPR014030">
    <property type="entry name" value="Ketoacyl_synth_N"/>
</dbReference>
<evidence type="ECO:0000259" key="10">
    <source>
        <dbReference type="PROSITE" id="PS52004"/>
    </source>
</evidence>
<keyword evidence="6" id="KW-0012">Acyltransferase</keyword>
<keyword evidence="1" id="KW-0596">Phosphopantetheine</keyword>
<dbReference type="InterPro" id="IPR049900">
    <property type="entry name" value="PKS_mFAS_DH"/>
</dbReference>
<dbReference type="Pfam" id="PF16197">
    <property type="entry name" value="KAsynt_C_assoc"/>
    <property type="match status" value="1"/>
</dbReference>
<dbReference type="InterPro" id="IPR016039">
    <property type="entry name" value="Thiolase-like"/>
</dbReference>
<dbReference type="InterPro" id="IPR013149">
    <property type="entry name" value="ADH-like_C"/>
</dbReference>
<comment type="function">
    <text evidence="7">Involved in production of the polyketide antibiotic thailandamide.</text>
</comment>
<name>A0A916UMV1_9HYPH</name>
<dbReference type="SUPFAM" id="SSF51735">
    <property type="entry name" value="NAD(P)-binding Rossmann-fold domains"/>
    <property type="match status" value="3"/>
</dbReference>
<evidence type="ECO:0000256" key="8">
    <source>
        <dbReference type="PROSITE-ProRule" id="PRU01363"/>
    </source>
</evidence>
<dbReference type="Gene3D" id="1.10.1200.10">
    <property type="entry name" value="ACP-like"/>
    <property type="match status" value="1"/>
</dbReference>
<dbReference type="SUPFAM" id="SSF53901">
    <property type="entry name" value="Thiolase-like"/>
    <property type="match status" value="1"/>
</dbReference>
<dbReference type="PANTHER" id="PTHR43775:SF37">
    <property type="entry name" value="SI:DKEY-61P9.11"/>
    <property type="match status" value="1"/>
</dbReference>
<proteinExistence type="predicted"/>
<dbReference type="FunFam" id="3.40.50.720:FF:000209">
    <property type="entry name" value="Polyketide synthase Pks12"/>
    <property type="match status" value="1"/>
</dbReference>
<comment type="caution">
    <text evidence="12">The sequence shown here is derived from an EMBL/GenBank/DDBJ whole genome shotgun (WGS) entry which is preliminary data.</text>
</comment>
<keyword evidence="4" id="KW-0521">NADP</keyword>
<evidence type="ECO:0000259" key="9">
    <source>
        <dbReference type="PROSITE" id="PS50075"/>
    </source>
</evidence>
<sequence length="2117" mass="219514">MNGPVALSNLTAVQIALMAEDVRDETAPILRADPVAVVGMACRAPGGSDSPAALWRLLAAGSTTTGEIPGERFDVAPWFDPDPDAPGKLVTRRGSFLDRIDLFDAEYFGILGREADQMDPQQRLTLETAIEAIDDAGVVHAALRGARAGVFMACYHSDYARLVYRSVGALDTRTLTGTVHGVVANRISHVLDLRGPSLTLDTGCSSSLVAIHLACQSLRLGETDFALAGGASVMITPELFVAMTKLGFMAPDGQCKTFDAAADGFGRGEGCGVVALKRLSDAVADGDRVLAVIRGSAVNQDGRSTVLTAPNGQAQQALVHEALTSGGVTPERISFVEAHGTGTALGDPIEVEALASALGAGRPHAPPCYLGSAKANIGHLEAAAGVIGLIKTVEALRRGQIPPQPNFKLLNPHISLEHSRLRIPVRLTPFPAAAAPRCAAVSSFGIGGTNGHVVLEEAPMLPGVDPAPEGAVWTLPLSAKTPAGLATLASAWLDLLDAPESAPIADLCHTAARRRSHYAARLAVVGKDKAALRRRLSAALEAAPTPLSAAKPRIGFVFCGQGTQWFAMGRELMASHARFLATMEACDRAIAQISGWSVIEELRRPEECSRLGETAIAQPALFALQTALAATWACWGIRPAAVVGHSVGEIAALHVAGALSLEEAARIVVRRGAIMQAATGLGRMAAVALTEADARALVARFDGRIDIGAVNAPGQTVLSGEAAALDAAIEELAGRNILVRPLHVDYAFHSAQMRPLAERFAAGLGPVESRDGAIPIVSTVTGADFAGRDVDAAYLTEAICKPVRFAAAIGAMADAHVDVFVEVGPHPALAAAIGETLGDGRPHVVVASLRRGRDDTETMHQSLAALYAAGVDPDWSAVQPADGQVTTLPAYPWQRRRHWIADSRPALQAQGDWLGAPAPVAGTDLTIIPLDPQALGSWVDDHRVFDEVILPGAAIIQALAGAAGAVSQGRAGALAEVLIREPLRVGVDGESWQIVAAEVPNGWTLAFHARAGTAPWRLVAEARSAVPAAPSAQPPETHGRSSDLVSFYGALAGAGFAFGPAFRILEAADVSGSEAQGWAALPDGTPTTRTLHPTLLDAGFQLATLAAGVDGAYLPMSVEHAELWPAAGRTLRLHARVTAQSDAALTAEVTGYDESGACVAKLTGVHFVKPSPQLPPGHRDRPAELYSVDWIAAEQRTPDRPAQSWIVLEDAGGVAASFCASLEAAGLRALRLRADESEVAARLGGLPGEIATAAVACFWPLDADAGSDGETIYAALLALLQTLGEGPTRPLVVVTSGAAGIDVASPDLSVATRGAGIAALSAAAALEYPQLGVRVVDVDPLAPSAKQAGAVLTALRVSSEPLLALRGDDILAPRLRRLPDHADAIPMEIVHGGGGLDGVALRPFTPARPLRGEVLVRVLAAGLNFRDVLVALGAYPGAPAPFGGECAGIVEAVGAGVEGFAAGDAVVCLAQGCLATHALARADLTARLPDGLRFDVAAASPVAFLTGHIGLHHIAKLRRGDTVLIHAATGGVGLAALALAQRAGAQVIATAGSPEKRAYLSRRGVEHVFDSRTPDFAEQVLAATGGKGARIALNSLTGPFVGETLRALSPGGVMIELGKRQIWTPEQVAAARPDVAYHVFDASVMAAADPTLFTHVANEILPAIARGELAPLPIEVRGLDDATGALRHMAQARHIGKLVLKPKAARTASPPVRTDAAYLITGGFGALGLRAAAWLVAQGARQLVLVGRNAPGASAREAIAALERAGARVRVALNDICNLDATRALLADVGRDAPLRGIVHAAGVAADALIRTLDAATIHEARRGKAVGARALRQATSGLPLDFVVLCSSAAGLFGGLGQGAYVAANAELEAVGTQWRRDGAPVITVAWGPWAEGGMFERLPAQAKSAWHARGLRPMPSHQALAALELLLAQDEPHAVAASADWRQLSELAPPDRRRALFEAFEPDRPASPRVMPPADQGLGQLRALSGGLQRPALIEVLAKRTRAVLELPDGVPLPAATPLKQFGLDSLMAVELRNQLARFGGVPLPATLVFDHPTLEALADRLSSVWALRPAHAIATPTSPAGDEIDGMSDIEAEALLAAELATLSAEPARGRRPQ</sequence>
<dbReference type="InterPro" id="IPR020806">
    <property type="entry name" value="PKS_PP-bd"/>
</dbReference>
<dbReference type="EMBL" id="BMGG01000007">
    <property type="protein sequence ID" value="GGC78327.1"/>
    <property type="molecule type" value="Genomic_DNA"/>
</dbReference>
<evidence type="ECO:0000256" key="3">
    <source>
        <dbReference type="ARBA" id="ARBA00022679"/>
    </source>
</evidence>
<dbReference type="InterPro" id="IPR032821">
    <property type="entry name" value="PKS_assoc"/>
</dbReference>
<evidence type="ECO:0000313" key="12">
    <source>
        <dbReference type="EMBL" id="GGC78327.1"/>
    </source>
</evidence>
<evidence type="ECO:0000256" key="4">
    <source>
        <dbReference type="ARBA" id="ARBA00022857"/>
    </source>
</evidence>
<evidence type="ECO:0000256" key="1">
    <source>
        <dbReference type="ARBA" id="ARBA00022450"/>
    </source>
</evidence>
<dbReference type="InterPro" id="IPR020843">
    <property type="entry name" value="ER"/>
</dbReference>
<dbReference type="SUPFAM" id="SSF47336">
    <property type="entry name" value="ACP-like"/>
    <property type="match status" value="1"/>
</dbReference>
<dbReference type="RefSeq" id="WP_188611004.1">
    <property type="nucleotide sequence ID" value="NZ_BMGG01000007.1"/>
</dbReference>
<feature type="active site" description="Proton donor; for dehydratase activity" evidence="8">
    <location>
        <position position="1097"/>
    </location>
</feature>
<dbReference type="Pfam" id="PF00109">
    <property type="entry name" value="ketoacyl-synt"/>
    <property type="match status" value="1"/>
</dbReference>
<dbReference type="GO" id="GO:0004315">
    <property type="term" value="F:3-oxoacyl-[acyl-carrier-protein] synthase activity"/>
    <property type="evidence" value="ECO:0007669"/>
    <property type="project" value="InterPro"/>
</dbReference>
<dbReference type="GO" id="GO:0031177">
    <property type="term" value="F:phosphopantetheine binding"/>
    <property type="evidence" value="ECO:0007669"/>
    <property type="project" value="InterPro"/>
</dbReference>
<feature type="domain" description="PKS/mFAS DH" evidence="11">
    <location>
        <begin position="907"/>
        <end position="1176"/>
    </location>
</feature>
<evidence type="ECO:0000259" key="11">
    <source>
        <dbReference type="PROSITE" id="PS52019"/>
    </source>
</evidence>
<dbReference type="GO" id="GO:0016491">
    <property type="term" value="F:oxidoreductase activity"/>
    <property type="evidence" value="ECO:0007669"/>
    <property type="project" value="InterPro"/>
</dbReference>
<dbReference type="Gene3D" id="3.40.366.10">
    <property type="entry name" value="Malonyl-Coenzyme A Acyl Carrier Protein, domain 2"/>
    <property type="match status" value="1"/>
</dbReference>
<dbReference type="InterPro" id="IPR036736">
    <property type="entry name" value="ACP-like_sf"/>
</dbReference>
<dbReference type="PANTHER" id="PTHR43775">
    <property type="entry name" value="FATTY ACID SYNTHASE"/>
    <property type="match status" value="1"/>
</dbReference>
<dbReference type="InterPro" id="IPR001227">
    <property type="entry name" value="Ac_transferase_dom_sf"/>
</dbReference>
<evidence type="ECO:0000256" key="5">
    <source>
        <dbReference type="ARBA" id="ARBA00023268"/>
    </source>
</evidence>
<dbReference type="Gene3D" id="3.30.70.3290">
    <property type="match status" value="1"/>
</dbReference>
<dbReference type="PROSITE" id="PS00012">
    <property type="entry name" value="PHOSPHOPANTETHEINE"/>
    <property type="match status" value="1"/>
</dbReference>
<dbReference type="Pfam" id="PF00550">
    <property type="entry name" value="PP-binding"/>
    <property type="match status" value="1"/>
</dbReference>
<dbReference type="SUPFAM" id="SSF50129">
    <property type="entry name" value="GroES-like"/>
    <property type="match status" value="1"/>
</dbReference>
<dbReference type="FunFam" id="3.40.47.10:FF:000019">
    <property type="entry name" value="Polyketide synthase type I"/>
    <property type="match status" value="1"/>
</dbReference>
<dbReference type="Proteomes" id="UP000637002">
    <property type="component" value="Unassembled WGS sequence"/>
</dbReference>
<dbReference type="InterPro" id="IPR049552">
    <property type="entry name" value="PKS_DH_N"/>
</dbReference>